<evidence type="ECO:0008006" key="5">
    <source>
        <dbReference type="Google" id="ProtNLM"/>
    </source>
</evidence>
<keyword evidence="4" id="KW-1185">Reference proteome</keyword>
<evidence type="ECO:0000313" key="4">
    <source>
        <dbReference type="Proteomes" id="UP000029839"/>
    </source>
</evidence>
<keyword evidence="2" id="KW-1133">Transmembrane helix</keyword>
<comment type="caution">
    <text evidence="3">The sequence shown here is derived from an EMBL/GenBank/DDBJ whole genome shotgun (WGS) entry which is preliminary data.</text>
</comment>
<dbReference type="AlphaFoldDB" id="A0A0A0BUJ1"/>
<keyword evidence="2" id="KW-0472">Membrane</keyword>
<keyword evidence="2" id="KW-0812">Transmembrane</keyword>
<evidence type="ECO:0000313" key="3">
    <source>
        <dbReference type="EMBL" id="KGM10789.1"/>
    </source>
</evidence>
<evidence type="ECO:0000256" key="1">
    <source>
        <dbReference type="SAM" id="MobiDB-lite"/>
    </source>
</evidence>
<feature type="transmembrane region" description="Helical" evidence="2">
    <location>
        <begin position="55"/>
        <end position="76"/>
    </location>
</feature>
<reference evidence="3 4" key="1">
    <citation type="submission" date="2013-08" db="EMBL/GenBank/DDBJ databases">
        <title>Genome sequencing of Cellulomonas carbonis T26.</title>
        <authorList>
            <person name="Chen F."/>
            <person name="Li Y."/>
            <person name="Wang G."/>
        </authorList>
    </citation>
    <scope>NUCLEOTIDE SEQUENCE [LARGE SCALE GENOMIC DNA]</scope>
    <source>
        <strain evidence="3 4">T26</strain>
    </source>
</reference>
<accession>A0A0A0BUJ1</accession>
<proteinExistence type="predicted"/>
<name>A0A0A0BUJ1_9CELL</name>
<sequence length="151" mass="15515">MGSWLEGTPPSRRLDLPAQGRGSMASVPRRLVGLAIDWGLASLISYAFLDYHPLASLAVFGVSTWVLVATLGHTIGHRVAGIQVVRVVDLAGTSARDAGTTSAGAPGWPAPGPVLAFTRTALLCLGIPAAVWDSSGRGLHDVAAATVPVRA</sequence>
<gene>
    <name evidence="3" type="ORF">N868_13800</name>
</gene>
<feature type="region of interest" description="Disordered" evidence="1">
    <location>
        <begin position="1"/>
        <end position="21"/>
    </location>
</feature>
<reference evidence="3 4" key="2">
    <citation type="journal article" date="2015" name="Stand. Genomic Sci.">
        <title>Draft genome sequence of Cellulomonas carbonis T26(T) and comparative analysis of six Cellulomonas genomes.</title>
        <authorList>
            <person name="Zhuang W."/>
            <person name="Zhang S."/>
            <person name="Xia X."/>
            <person name="Wang G."/>
        </authorList>
    </citation>
    <scope>NUCLEOTIDE SEQUENCE [LARGE SCALE GENOMIC DNA]</scope>
    <source>
        <strain evidence="3 4">T26</strain>
    </source>
</reference>
<dbReference type="EMBL" id="AXCY01000039">
    <property type="protein sequence ID" value="KGM10789.1"/>
    <property type="molecule type" value="Genomic_DNA"/>
</dbReference>
<dbReference type="Proteomes" id="UP000029839">
    <property type="component" value="Unassembled WGS sequence"/>
</dbReference>
<protein>
    <recommendedName>
        <fullName evidence="5">RDD domain-containing protein</fullName>
    </recommendedName>
</protein>
<organism evidence="3 4">
    <name type="scientific">Cellulomonas carbonis T26</name>
    <dbReference type="NCBI Taxonomy" id="947969"/>
    <lineage>
        <taxon>Bacteria</taxon>
        <taxon>Bacillati</taxon>
        <taxon>Actinomycetota</taxon>
        <taxon>Actinomycetes</taxon>
        <taxon>Micrococcales</taxon>
        <taxon>Cellulomonadaceae</taxon>
        <taxon>Cellulomonas</taxon>
    </lineage>
</organism>
<evidence type="ECO:0000256" key="2">
    <source>
        <dbReference type="SAM" id="Phobius"/>
    </source>
</evidence>